<feature type="transmembrane region" description="Helical" evidence="1">
    <location>
        <begin position="171"/>
        <end position="191"/>
    </location>
</feature>
<dbReference type="Proteomes" id="UP000092600">
    <property type="component" value="Unassembled WGS sequence"/>
</dbReference>
<keyword evidence="1" id="KW-0472">Membrane</keyword>
<keyword evidence="1" id="KW-0812">Transmembrane</keyword>
<accession>A0A199VXP6</accession>
<sequence>MPTVRETKAHNARIRSVTNAQKLFALPSVNLFIPYICCLNFKLSPDVVSPLSTIPSTPPERFEAKAAASSREEILRLRSRSPKFKAVLLLQKRSSIRDPTHTKIIKRVEQKSSTRLVRFMASASERLDRLAVKRNLLLGFLTTPHSFRHRRSASSDEFFAFTSPKFSFKKLSISSPLLLLLLLLLLLSTRLPKTPTRD</sequence>
<evidence type="ECO:0000313" key="3">
    <source>
        <dbReference type="Proteomes" id="UP000092600"/>
    </source>
</evidence>
<proteinExistence type="predicted"/>
<gene>
    <name evidence="2" type="ORF">ACMD2_05585</name>
</gene>
<evidence type="ECO:0000313" key="2">
    <source>
        <dbReference type="EMBL" id="OAY81475.1"/>
    </source>
</evidence>
<evidence type="ECO:0000256" key="1">
    <source>
        <dbReference type="SAM" id="Phobius"/>
    </source>
</evidence>
<comment type="caution">
    <text evidence="2">The sequence shown here is derived from an EMBL/GenBank/DDBJ whole genome shotgun (WGS) entry which is preliminary data.</text>
</comment>
<name>A0A199VXP6_ANACO</name>
<organism evidence="2 3">
    <name type="scientific">Ananas comosus</name>
    <name type="common">Pineapple</name>
    <name type="synonym">Ananas ananas</name>
    <dbReference type="NCBI Taxonomy" id="4615"/>
    <lineage>
        <taxon>Eukaryota</taxon>
        <taxon>Viridiplantae</taxon>
        <taxon>Streptophyta</taxon>
        <taxon>Embryophyta</taxon>
        <taxon>Tracheophyta</taxon>
        <taxon>Spermatophyta</taxon>
        <taxon>Magnoliopsida</taxon>
        <taxon>Liliopsida</taxon>
        <taxon>Poales</taxon>
        <taxon>Bromeliaceae</taxon>
        <taxon>Bromelioideae</taxon>
        <taxon>Ananas</taxon>
    </lineage>
</organism>
<protein>
    <submittedName>
        <fullName evidence="2">Uncharacterized protein</fullName>
    </submittedName>
</protein>
<reference evidence="2 3" key="1">
    <citation type="journal article" date="2016" name="DNA Res.">
        <title>The draft genome of MD-2 pineapple using hybrid error correction of long reads.</title>
        <authorList>
            <person name="Redwan R.M."/>
            <person name="Saidin A."/>
            <person name="Kumar S.V."/>
        </authorList>
    </citation>
    <scope>NUCLEOTIDE SEQUENCE [LARGE SCALE GENOMIC DNA]</scope>
    <source>
        <strain evidence="3">cv. MD2</strain>
        <tissue evidence="2">Leaf</tissue>
    </source>
</reference>
<dbReference type="EMBL" id="LSRQ01000665">
    <property type="protein sequence ID" value="OAY81475.1"/>
    <property type="molecule type" value="Genomic_DNA"/>
</dbReference>
<keyword evidence="1" id="KW-1133">Transmembrane helix</keyword>
<dbReference type="AlphaFoldDB" id="A0A199VXP6"/>